<accession>G7WQT9</accession>
<evidence type="ECO:0000313" key="1">
    <source>
        <dbReference type="EMBL" id="AET65082.1"/>
    </source>
</evidence>
<dbReference type="NCBIfam" id="TIGR03277">
    <property type="entry name" value="methan_mark_9"/>
    <property type="match status" value="1"/>
</dbReference>
<reference evidence="1 2" key="1">
    <citation type="journal article" date="2012" name="PLoS ONE">
        <title>The genome characteristics and predicted function of methyl-group oxidation pathway in the obligate aceticlastic methanogens, Methanosaeta spp.</title>
        <authorList>
            <person name="Zhu J."/>
            <person name="Zheng H."/>
            <person name="Ai G."/>
            <person name="Zhang G."/>
            <person name="Liu D."/>
            <person name="Liu X."/>
            <person name="Dong X."/>
        </authorList>
    </citation>
    <scope>NUCLEOTIDE SEQUENCE [LARGE SCALE GENOMIC DNA]</scope>
    <source>
        <strain evidence="1 2">6Ac</strain>
    </source>
</reference>
<protein>
    <recommendedName>
        <fullName evidence="3">Methanogenesis marker 9 domain-containing protein</fullName>
    </recommendedName>
</protein>
<dbReference type="AlphaFoldDB" id="G7WQT9"/>
<sequence length="320" mass="33847">MLKIGYLELNNPLAIASASQELGGLNGSPGLIILGRFDLHQAAPSAIRSRMERISSSSALGFSTFGGDLDDLAEAAGMAAEEGWLIEVELPRAGGIAEVVGAVKGEGAALSLRVRPKGLEDLSPLAREAREGGADLLHLDLRGLGPAALKVVRKVSDGGAPPLLAMADVGDFEAAKDLLSMGADMISLSERADPEFVGWLAGALKRFQELVGWYNAPKHICSGGDLRGVAFCCPPVKSCPLLAALKKMGISPREFIEKKIALTRGTPLEPGDGTCFGSLAWCCKITKPCFMRDAVLEEHGISPDEYMRLKKKLAEDLLKA</sequence>
<dbReference type="KEGG" id="mhi:Mhar_1724"/>
<gene>
    <name evidence="1" type="ordered locus">Mhar_1724</name>
</gene>
<proteinExistence type="predicted"/>
<dbReference type="STRING" id="1110509.Mhar_1724"/>
<evidence type="ECO:0008006" key="3">
    <source>
        <dbReference type="Google" id="ProtNLM"/>
    </source>
</evidence>
<dbReference type="HOGENOM" id="CLU_728841_0_0_2"/>
<dbReference type="GeneID" id="12510895"/>
<dbReference type="OrthoDB" id="145053at2157"/>
<dbReference type="InterPro" id="IPR017671">
    <property type="entry name" value="Methan_mark_9"/>
</dbReference>
<dbReference type="PATRIC" id="fig|1110509.7.peg.1916"/>
<evidence type="ECO:0000313" key="2">
    <source>
        <dbReference type="Proteomes" id="UP000005877"/>
    </source>
</evidence>
<dbReference type="RefSeq" id="WP_014587263.1">
    <property type="nucleotide sequence ID" value="NC_017527.1"/>
</dbReference>
<dbReference type="EMBL" id="CP003117">
    <property type="protein sequence ID" value="AET65082.1"/>
    <property type="molecule type" value="Genomic_DNA"/>
</dbReference>
<dbReference type="Proteomes" id="UP000005877">
    <property type="component" value="Chromosome"/>
</dbReference>
<keyword evidence="2" id="KW-1185">Reference proteome</keyword>
<name>G7WQT9_METH6</name>
<organism evidence="1 2">
    <name type="scientific">Methanothrix harundinacea (strain 6Ac)</name>
    <name type="common">Methanosaeta harundinacea</name>
    <dbReference type="NCBI Taxonomy" id="1110509"/>
    <lineage>
        <taxon>Archaea</taxon>
        <taxon>Methanobacteriati</taxon>
        <taxon>Methanobacteriota</taxon>
        <taxon>Stenosarchaea group</taxon>
        <taxon>Methanomicrobia</taxon>
        <taxon>Methanotrichales</taxon>
        <taxon>Methanotrichaceae</taxon>
        <taxon>Methanothrix</taxon>
    </lineage>
</organism>
<dbReference type="SUPFAM" id="SSF51395">
    <property type="entry name" value="FMN-linked oxidoreductases"/>
    <property type="match status" value="1"/>
</dbReference>